<gene>
    <name evidence="1" type="ORF">GXM_00672</name>
</gene>
<dbReference type="EMBL" id="CP045226">
    <property type="protein sequence ID" value="QFS43199.1"/>
    <property type="molecule type" value="Genomic_DNA"/>
</dbReference>
<organism evidence="1 2">
    <name type="scientific">Nostoc sphaeroides CCNUC1</name>
    <dbReference type="NCBI Taxonomy" id="2653204"/>
    <lineage>
        <taxon>Bacteria</taxon>
        <taxon>Bacillati</taxon>
        <taxon>Cyanobacteriota</taxon>
        <taxon>Cyanophyceae</taxon>
        <taxon>Nostocales</taxon>
        <taxon>Nostocaceae</taxon>
        <taxon>Nostoc</taxon>
    </lineage>
</organism>
<proteinExistence type="predicted"/>
<dbReference type="AlphaFoldDB" id="A0A5P8VTH8"/>
<name>A0A5P8VTH8_9NOSO</name>
<protein>
    <submittedName>
        <fullName evidence="1">Uncharacterized protein</fullName>
    </submittedName>
</protein>
<dbReference type="KEGG" id="nsh:GXM_00672"/>
<sequence>MFWTNKRDAINRRLYKAFLLSIIIFIKKPDPNRIARNRET</sequence>
<evidence type="ECO:0000313" key="1">
    <source>
        <dbReference type="EMBL" id="QFS43199.1"/>
    </source>
</evidence>
<reference evidence="1 2" key="1">
    <citation type="submission" date="2019-10" db="EMBL/GenBank/DDBJ databases">
        <title>Genomic and transcriptomic insights into the perfect genentic adaptation of a filamentous nitrogen-fixing cyanobacterium to rice fields.</title>
        <authorList>
            <person name="Chen Z."/>
        </authorList>
    </citation>
    <scope>NUCLEOTIDE SEQUENCE [LARGE SCALE GENOMIC DNA]</scope>
    <source>
        <strain evidence="1">CCNUC1</strain>
    </source>
</reference>
<keyword evidence="2" id="KW-1185">Reference proteome</keyword>
<dbReference type="Proteomes" id="UP000326678">
    <property type="component" value="Chromosome Gxm1"/>
</dbReference>
<accession>A0A5P8VTH8</accession>
<evidence type="ECO:0000313" key="2">
    <source>
        <dbReference type="Proteomes" id="UP000326678"/>
    </source>
</evidence>